<dbReference type="InterPro" id="IPR052159">
    <property type="entry name" value="Competence_DNA_uptake"/>
</dbReference>
<feature type="transmembrane region" description="Helical" evidence="6">
    <location>
        <begin position="472"/>
        <end position="491"/>
    </location>
</feature>
<evidence type="ECO:0000256" key="1">
    <source>
        <dbReference type="ARBA" id="ARBA00004651"/>
    </source>
</evidence>
<dbReference type="EMBL" id="JACOPO010000003">
    <property type="protein sequence ID" value="MBC5722560.1"/>
    <property type="molecule type" value="Genomic_DNA"/>
</dbReference>
<name>A0A8J6IXW3_9FIRM</name>
<organism evidence="9 10">
    <name type="scientific">Flintibacter hominis</name>
    <dbReference type="NCBI Taxonomy" id="2763048"/>
    <lineage>
        <taxon>Bacteria</taxon>
        <taxon>Bacillati</taxon>
        <taxon>Bacillota</taxon>
        <taxon>Clostridia</taxon>
        <taxon>Eubacteriales</taxon>
        <taxon>Flintibacter</taxon>
    </lineage>
</organism>
<keyword evidence="10" id="KW-1185">Reference proteome</keyword>
<evidence type="ECO:0000256" key="7">
    <source>
        <dbReference type="SAM" id="SignalP"/>
    </source>
</evidence>
<dbReference type="PANTHER" id="PTHR30619:SF1">
    <property type="entry name" value="RECOMBINATION PROTEIN 2"/>
    <property type="match status" value="1"/>
</dbReference>
<accession>A0A8J6IXW3</accession>
<feature type="transmembrane region" description="Helical" evidence="6">
    <location>
        <begin position="269"/>
        <end position="295"/>
    </location>
</feature>
<feature type="transmembrane region" description="Helical" evidence="6">
    <location>
        <begin position="326"/>
        <end position="345"/>
    </location>
</feature>
<keyword evidence="7" id="KW-0732">Signal</keyword>
<feature type="transmembrane region" description="Helical" evidence="6">
    <location>
        <begin position="429"/>
        <end position="452"/>
    </location>
</feature>
<dbReference type="Pfam" id="PF00753">
    <property type="entry name" value="Lactamase_B"/>
    <property type="match status" value="1"/>
</dbReference>
<feature type="transmembrane region" description="Helical" evidence="6">
    <location>
        <begin position="498"/>
        <end position="519"/>
    </location>
</feature>
<feature type="transmembrane region" description="Helical" evidence="6">
    <location>
        <begin position="53"/>
        <end position="77"/>
    </location>
</feature>
<keyword evidence="5 6" id="KW-0472">Membrane</keyword>
<dbReference type="NCBIfam" id="TIGR00360">
    <property type="entry name" value="ComEC_N-term"/>
    <property type="match status" value="1"/>
</dbReference>
<dbReference type="GO" id="GO:0030420">
    <property type="term" value="P:establishment of competence for transformation"/>
    <property type="evidence" value="ECO:0007669"/>
    <property type="project" value="InterPro"/>
</dbReference>
<dbReference type="PANTHER" id="PTHR30619">
    <property type="entry name" value="DNA INTERNALIZATION/COMPETENCE PROTEIN COMEC/REC2"/>
    <property type="match status" value="1"/>
</dbReference>
<evidence type="ECO:0000256" key="5">
    <source>
        <dbReference type="ARBA" id="ARBA00023136"/>
    </source>
</evidence>
<comment type="caution">
    <text evidence="9">The sequence shown here is derived from an EMBL/GenBank/DDBJ whole genome shotgun (WGS) entry which is preliminary data.</text>
</comment>
<evidence type="ECO:0000256" key="6">
    <source>
        <dbReference type="SAM" id="Phobius"/>
    </source>
</evidence>
<feature type="transmembrane region" description="Helical" evidence="6">
    <location>
        <begin position="27"/>
        <end position="44"/>
    </location>
</feature>
<feature type="transmembrane region" description="Helical" evidence="6">
    <location>
        <begin position="398"/>
        <end position="422"/>
    </location>
</feature>
<dbReference type="GO" id="GO:0005886">
    <property type="term" value="C:plasma membrane"/>
    <property type="evidence" value="ECO:0007669"/>
    <property type="project" value="UniProtKB-SubCell"/>
</dbReference>
<dbReference type="InterPro" id="IPR001279">
    <property type="entry name" value="Metallo-B-lactamas"/>
</dbReference>
<protein>
    <submittedName>
        <fullName evidence="9">DNA internalization-related competence protein ComEC/Rec2</fullName>
    </submittedName>
</protein>
<dbReference type="SUPFAM" id="SSF56281">
    <property type="entry name" value="Metallo-hydrolase/oxidoreductase"/>
    <property type="match status" value="1"/>
</dbReference>
<reference evidence="9" key="1">
    <citation type="submission" date="2020-08" db="EMBL/GenBank/DDBJ databases">
        <title>Genome public.</title>
        <authorList>
            <person name="Liu C."/>
            <person name="Sun Q."/>
        </authorList>
    </citation>
    <scope>NUCLEOTIDE SEQUENCE</scope>
    <source>
        <strain evidence="9">NSJ-23</strain>
    </source>
</reference>
<evidence type="ECO:0000313" key="10">
    <source>
        <dbReference type="Proteomes" id="UP000628736"/>
    </source>
</evidence>
<comment type="subcellular location">
    <subcellularLocation>
        <location evidence="1">Cell membrane</location>
        <topology evidence="1">Multi-pass membrane protein</topology>
    </subcellularLocation>
</comment>
<dbReference type="InterPro" id="IPR036866">
    <property type="entry name" value="RibonucZ/Hydroxyglut_hydro"/>
</dbReference>
<dbReference type="Pfam" id="PF03772">
    <property type="entry name" value="Competence"/>
    <property type="match status" value="1"/>
</dbReference>
<dbReference type="Proteomes" id="UP000628736">
    <property type="component" value="Unassembled WGS sequence"/>
</dbReference>
<dbReference type="InterPro" id="IPR035681">
    <property type="entry name" value="ComA-like_MBL"/>
</dbReference>
<feature type="transmembrane region" description="Helical" evidence="6">
    <location>
        <begin position="366"/>
        <end position="392"/>
    </location>
</feature>
<proteinExistence type="predicted"/>
<dbReference type="RefSeq" id="WP_186852637.1">
    <property type="nucleotide sequence ID" value="NZ_JACOPO010000003.1"/>
</dbReference>
<dbReference type="NCBIfam" id="TIGR00361">
    <property type="entry name" value="ComEC_Rec2"/>
    <property type="match status" value="1"/>
</dbReference>
<dbReference type="InterPro" id="IPR004477">
    <property type="entry name" value="ComEC_N"/>
</dbReference>
<feature type="chain" id="PRO_5035281991" evidence="7">
    <location>
        <begin position="18"/>
        <end position="772"/>
    </location>
</feature>
<feature type="domain" description="Metallo-beta-lactamase" evidence="8">
    <location>
        <begin position="533"/>
        <end position="729"/>
    </location>
</feature>
<keyword evidence="4 6" id="KW-1133">Transmembrane helix</keyword>
<evidence type="ECO:0000256" key="4">
    <source>
        <dbReference type="ARBA" id="ARBA00022989"/>
    </source>
</evidence>
<keyword evidence="2" id="KW-1003">Cell membrane</keyword>
<dbReference type="Gene3D" id="3.60.15.10">
    <property type="entry name" value="Ribonuclease Z/Hydroxyacylglutathione hydrolase-like"/>
    <property type="match status" value="1"/>
</dbReference>
<sequence>MRKLAILAFSFSGAVFAAARLLPENWLPAGAVAAGFLFLALLVFRRGLGDSGLALRLVCAGCALGLAWTAAYIQIFFQPARELDGQTVLLCAEAADWPQEGDYGWSVLVKLKTDRGISLSTVLYLDEQGSQVKPGDRLSTVARCTLGDRTLTGEEITYYTAKGIFLRAHAYGRLDIQRPERVPIRYWSALLSKELKAGISAAFPKDTAPLIQALVTGNRDGLTDQFTTSLQRTGLSHTVAVSGMHLAFLSGLLTLLLGRGKRSTAVANLVWAVLFCGIAGNTPSVLRAAVMISMLQLAPLFRRERDGATALGLALMGLLAWNPFSAAHLGLQLSFGAVAGILLVSDRIQNGMRRLLRLEGPRKSPVTRLLLVVPDFLVSTLSATLGASLLTVPLVAVYFGYLSLIAPLANLLTLWAVAVLFVAGLWLGVFGVILPGAAAVMAIPFTALARYLDWVVDGLSSLSLAALPMDSFYYRAWVVFLYLMLGAALLIRGKKRILVPLCAGAATLAFCLLCSALAFRAGELTAAVLDVGQGQSVLLRTGDYLTLVDCGGEGQRDPGDVAADYIQAQGMARLDLLVVSHYHTDHANGIPQLLRRIPVGTIALPDVEEGDPLREEIISLAQERGIELYFVRQDTNFDLGEGRSIEIFPPVGQGGQTNELGLTVLASSGGFAALITGDMSGESEKELLAHADLPDIDLLVAGHHGSRDSTTGELLERVRPELAVISAGKGNSYGHPAPETLERLDGVGALIYRTDLQGTVVVRADGHAPAEG</sequence>
<dbReference type="CDD" id="cd07731">
    <property type="entry name" value="ComA-like_MBL-fold"/>
    <property type="match status" value="1"/>
</dbReference>
<evidence type="ECO:0000259" key="8">
    <source>
        <dbReference type="SMART" id="SM00849"/>
    </source>
</evidence>
<gene>
    <name evidence="9" type="ORF">H8S11_07020</name>
</gene>
<evidence type="ECO:0000313" key="9">
    <source>
        <dbReference type="EMBL" id="MBC5722560.1"/>
    </source>
</evidence>
<evidence type="ECO:0000256" key="2">
    <source>
        <dbReference type="ARBA" id="ARBA00022475"/>
    </source>
</evidence>
<feature type="signal peptide" evidence="7">
    <location>
        <begin position="1"/>
        <end position="17"/>
    </location>
</feature>
<evidence type="ECO:0000256" key="3">
    <source>
        <dbReference type="ARBA" id="ARBA00022692"/>
    </source>
</evidence>
<feature type="transmembrane region" description="Helical" evidence="6">
    <location>
        <begin position="235"/>
        <end position="257"/>
    </location>
</feature>
<keyword evidence="3 6" id="KW-0812">Transmembrane</keyword>
<dbReference type="SMART" id="SM00849">
    <property type="entry name" value="Lactamase_B"/>
    <property type="match status" value="1"/>
</dbReference>
<dbReference type="AlphaFoldDB" id="A0A8J6IXW3"/>
<dbReference type="InterPro" id="IPR004797">
    <property type="entry name" value="Competence_ComEC/Rec2"/>
</dbReference>